<organism evidence="1 2">
    <name type="scientific">Cerrena zonata</name>
    <dbReference type="NCBI Taxonomy" id="2478898"/>
    <lineage>
        <taxon>Eukaryota</taxon>
        <taxon>Fungi</taxon>
        <taxon>Dikarya</taxon>
        <taxon>Basidiomycota</taxon>
        <taxon>Agaricomycotina</taxon>
        <taxon>Agaricomycetes</taxon>
        <taxon>Polyporales</taxon>
        <taxon>Cerrenaceae</taxon>
        <taxon>Cerrena</taxon>
    </lineage>
</organism>
<evidence type="ECO:0000313" key="2">
    <source>
        <dbReference type="Proteomes" id="UP001385951"/>
    </source>
</evidence>
<protein>
    <submittedName>
        <fullName evidence="1">Uncharacterized protein</fullName>
    </submittedName>
</protein>
<proteinExistence type="predicted"/>
<accession>A0AAW0GGY8</accession>
<dbReference type="EMBL" id="JASBNA010000004">
    <property type="protein sequence ID" value="KAK7692863.1"/>
    <property type="molecule type" value="Genomic_DNA"/>
</dbReference>
<keyword evidence="2" id="KW-1185">Reference proteome</keyword>
<gene>
    <name evidence="1" type="ORF">QCA50_004498</name>
</gene>
<comment type="caution">
    <text evidence="1">The sequence shown here is derived from an EMBL/GenBank/DDBJ whole genome shotgun (WGS) entry which is preliminary data.</text>
</comment>
<dbReference type="Proteomes" id="UP001385951">
    <property type="component" value="Unassembled WGS sequence"/>
</dbReference>
<dbReference type="AlphaFoldDB" id="A0AAW0GGY8"/>
<reference evidence="1 2" key="1">
    <citation type="submission" date="2022-09" db="EMBL/GenBank/DDBJ databases">
        <authorList>
            <person name="Palmer J.M."/>
        </authorList>
    </citation>
    <scope>NUCLEOTIDE SEQUENCE [LARGE SCALE GENOMIC DNA]</scope>
    <source>
        <strain evidence="1 2">DSM 7382</strain>
    </source>
</reference>
<sequence>MLAHHTSVAVVHPRLPQALIDIATTFYASCHQESSRYTLQMFNTHLDDVFLGSLLQNILLFFQRIFSSVLPLSLIEMYAILPSGSFVNVTLYSHQGTIHYS</sequence>
<evidence type="ECO:0000313" key="1">
    <source>
        <dbReference type="EMBL" id="KAK7692863.1"/>
    </source>
</evidence>
<name>A0AAW0GGY8_9APHY</name>